<evidence type="ECO:0000313" key="1">
    <source>
        <dbReference type="EMBL" id="KAG9392418.1"/>
    </source>
</evidence>
<dbReference type="AlphaFoldDB" id="A0A8J6AZT6"/>
<keyword evidence="2" id="KW-1185">Reference proteome</keyword>
<comment type="caution">
    <text evidence="1">The sequence shown here is derived from an EMBL/GenBank/DDBJ whole genome shotgun (WGS) entry which is preliminary data.</text>
</comment>
<protein>
    <submittedName>
        <fullName evidence="1">Thioesterase-like superfamily</fullName>
    </submittedName>
</protein>
<gene>
    <name evidence="1" type="ORF">J8273_5408</name>
</gene>
<dbReference type="Gene3D" id="3.10.129.10">
    <property type="entry name" value="Hotdog Thioesterase"/>
    <property type="match status" value="1"/>
</dbReference>
<dbReference type="InterPro" id="IPR029069">
    <property type="entry name" value="HotDog_dom_sf"/>
</dbReference>
<dbReference type="EMBL" id="JAHDYR010000038">
    <property type="protein sequence ID" value="KAG9392418.1"/>
    <property type="molecule type" value="Genomic_DNA"/>
</dbReference>
<reference evidence="1" key="1">
    <citation type="submission" date="2021-05" db="EMBL/GenBank/DDBJ databases">
        <title>A free-living protist that lacks canonical eukaryotic 1 DNA replication and segregation systems.</title>
        <authorList>
            <person name="Salas-Leiva D.E."/>
            <person name="Tromer E.C."/>
            <person name="Curtis B.A."/>
            <person name="Jerlstrom-Hultqvist J."/>
            <person name="Kolisko M."/>
            <person name="Yi Z."/>
            <person name="Salas-Leiva J.S."/>
            <person name="Gallot-Lavallee L."/>
            <person name="Kops G.J.P.L."/>
            <person name="Archibald J.M."/>
            <person name="Simpson A.G.B."/>
            <person name="Roger A.J."/>
        </authorList>
    </citation>
    <scope>NUCLEOTIDE SEQUENCE</scope>
    <source>
        <strain evidence="1">BICM</strain>
    </source>
</reference>
<dbReference type="Proteomes" id="UP000717585">
    <property type="component" value="Unassembled WGS sequence"/>
</dbReference>
<evidence type="ECO:0000313" key="2">
    <source>
        <dbReference type="Proteomes" id="UP000717585"/>
    </source>
</evidence>
<dbReference type="SUPFAM" id="SSF54637">
    <property type="entry name" value="Thioesterase/thiol ester dehydrase-isomerase"/>
    <property type="match status" value="1"/>
</dbReference>
<name>A0A8J6AZT6_9EUKA</name>
<sequence>MSQAPEAYSSMLPYLLRLIAHVIIATFKGPASLSSVFTTREYAGWFDVDNSLRLSQAGILRMFEYARAELLVRFGLLKTAFNGTGFVVASAQLSLSDHPLPRMYRPFSIRTMVTDVDDSGLYLIQQIEYGGKVAATFYVKIAVVGMNPETKRLGRIPIDPVLIKTANNHRPGSVAADGKFADDDLLDELKAHFDTVGALPPSHVTFHEHIEVLRKTEGQVNIDGLVRSRDRAATVAGVTQRVNAADQAVHVARFA</sequence>
<proteinExistence type="predicted"/>
<accession>A0A8J6AZT6</accession>
<organism evidence="1 2">
    <name type="scientific">Carpediemonas membranifera</name>
    <dbReference type="NCBI Taxonomy" id="201153"/>
    <lineage>
        <taxon>Eukaryota</taxon>
        <taxon>Metamonada</taxon>
        <taxon>Carpediemonas-like organisms</taxon>
        <taxon>Carpediemonas</taxon>
    </lineage>
</organism>
<dbReference type="Pfam" id="PF13279">
    <property type="entry name" value="4HBT_2"/>
    <property type="match status" value="1"/>
</dbReference>